<feature type="non-terminal residue" evidence="1">
    <location>
        <position position="1"/>
    </location>
</feature>
<protein>
    <submittedName>
        <fullName evidence="1">Uncharacterized protein</fullName>
    </submittedName>
</protein>
<sequence>KDTKMQTPYGQKARDIVKQTTSAEQYITQATEKAKAGRDAEINTLIDYAIRDLLKIEKI</sequence>
<dbReference type="EMBL" id="BARS01054080">
    <property type="protein sequence ID" value="GAG45409.1"/>
    <property type="molecule type" value="Genomic_DNA"/>
</dbReference>
<evidence type="ECO:0000313" key="1">
    <source>
        <dbReference type="EMBL" id="GAG45409.1"/>
    </source>
</evidence>
<comment type="caution">
    <text evidence="1">The sequence shown here is derived from an EMBL/GenBank/DDBJ whole genome shotgun (WGS) entry which is preliminary data.</text>
</comment>
<organism evidence="1">
    <name type="scientific">marine sediment metagenome</name>
    <dbReference type="NCBI Taxonomy" id="412755"/>
    <lineage>
        <taxon>unclassified sequences</taxon>
        <taxon>metagenomes</taxon>
        <taxon>ecological metagenomes</taxon>
    </lineage>
</organism>
<accession>X0XQD8</accession>
<proteinExistence type="predicted"/>
<dbReference type="AlphaFoldDB" id="X0XQD8"/>
<reference evidence="1" key="1">
    <citation type="journal article" date="2014" name="Front. Microbiol.">
        <title>High frequency of phylogenetically diverse reductive dehalogenase-homologous genes in deep subseafloor sedimentary metagenomes.</title>
        <authorList>
            <person name="Kawai M."/>
            <person name="Futagami T."/>
            <person name="Toyoda A."/>
            <person name="Takaki Y."/>
            <person name="Nishi S."/>
            <person name="Hori S."/>
            <person name="Arai W."/>
            <person name="Tsubouchi T."/>
            <person name="Morono Y."/>
            <person name="Uchiyama I."/>
            <person name="Ito T."/>
            <person name="Fujiyama A."/>
            <person name="Inagaki F."/>
            <person name="Takami H."/>
        </authorList>
    </citation>
    <scope>NUCLEOTIDE SEQUENCE</scope>
    <source>
        <strain evidence="1">Expedition CK06-06</strain>
    </source>
</reference>
<name>X0XQD8_9ZZZZ</name>
<gene>
    <name evidence="1" type="ORF">S01H1_80136</name>
</gene>